<sequence length="47" mass="5199">MQSVDPKIKVNKGVWGALSMVFSGRLVDVELADSFRLHNLSANLKRA</sequence>
<comment type="caution">
    <text evidence="1">The sequence shown here is derived from an EMBL/GenBank/DDBJ whole genome shotgun (WGS) entry which is preliminary data.</text>
</comment>
<protein>
    <submittedName>
        <fullName evidence="1">Uncharacterized protein</fullName>
    </submittedName>
</protein>
<gene>
    <name evidence="1" type="ORF">GP2143_06829</name>
</gene>
<dbReference type="Proteomes" id="UP000004931">
    <property type="component" value="Unassembled WGS sequence"/>
</dbReference>
<dbReference type="EMBL" id="AAVT01000012">
    <property type="protein sequence ID" value="EAW29987.1"/>
    <property type="molecule type" value="Genomic_DNA"/>
</dbReference>
<name>A0YGW9_9GAMM</name>
<evidence type="ECO:0000313" key="1">
    <source>
        <dbReference type="EMBL" id="EAW29987.1"/>
    </source>
</evidence>
<proteinExistence type="predicted"/>
<organism evidence="1 2">
    <name type="scientific">marine gamma proteobacterium HTCC2143</name>
    <dbReference type="NCBI Taxonomy" id="247633"/>
    <lineage>
        <taxon>Bacteria</taxon>
        <taxon>Pseudomonadati</taxon>
        <taxon>Pseudomonadota</taxon>
        <taxon>Gammaproteobacteria</taxon>
        <taxon>Cellvibrionales</taxon>
        <taxon>Spongiibacteraceae</taxon>
        <taxon>BD1-7 clade</taxon>
    </lineage>
</organism>
<keyword evidence="2" id="KW-1185">Reference proteome</keyword>
<accession>A0YGW9</accession>
<evidence type="ECO:0000313" key="2">
    <source>
        <dbReference type="Proteomes" id="UP000004931"/>
    </source>
</evidence>
<dbReference type="AlphaFoldDB" id="A0YGW9"/>
<reference evidence="1 2" key="1">
    <citation type="journal article" date="2010" name="J. Bacteriol.">
        <title>Genome sequence of the oligotrophic marine Gammaproteobacterium HTCC2143, isolated from the Oregon Coast.</title>
        <authorList>
            <person name="Oh H.M."/>
            <person name="Kang I."/>
            <person name="Ferriera S."/>
            <person name="Giovannoni S.J."/>
            <person name="Cho J.C."/>
        </authorList>
    </citation>
    <scope>NUCLEOTIDE SEQUENCE [LARGE SCALE GENOMIC DNA]</scope>
    <source>
        <strain evidence="1 2">HTCC2143</strain>
    </source>
</reference>